<reference evidence="3" key="1">
    <citation type="submission" date="2016-10" db="EMBL/GenBank/DDBJ databases">
        <authorList>
            <person name="Varghese N."/>
            <person name="Submissions S."/>
        </authorList>
    </citation>
    <scope>NUCLEOTIDE SEQUENCE [LARGE SCALE GENOMIC DNA]</scope>
    <source>
        <strain evidence="3">DSM 17908</strain>
    </source>
</reference>
<dbReference type="EMBL" id="FORG01000051">
    <property type="protein sequence ID" value="SFK30118.1"/>
    <property type="molecule type" value="Genomic_DNA"/>
</dbReference>
<dbReference type="EMBL" id="NITY01000035">
    <property type="protein sequence ID" value="PHM35796.1"/>
    <property type="molecule type" value="Genomic_DNA"/>
</dbReference>
<evidence type="ECO:0000313" key="1">
    <source>
        <dbReference type="EMBL" id="PHM35796.1"/>
    </source>
</evidence>
<dbReference type="RefSeq" id="WP_169924802.1">
    <property type="nucleotide sequence ID" value="NZ_CAWNQB010000029.1"/>
</dbReference>
<evidence type="ECO:0000313" key="4">
    <source>
        <dbReference type="Proteomes" id="UP000224607"/>
    </source>
</evidence>
<reference evidence="1 4" key="3">
    <citation type="journal article" date="2017" name="Nat. Microbiol.">
        <title>Natural product diversity associated with the nematode symbionts Photorhabdus and Xenorhabdus.</title>
        <authorList>
            <person name="Tobias N.J."/>
            <person name="Wolff H."/>
            <person name="Djahanschiri B."/>
            <person name="Grundmann F."/>
            <person name="Kronenwerth M."/>
            <person name="Shi Y.M."/>
            <person name="Simonyi S."/>
            <person name="Grun P."/>
            <person name="Shapiro-Ilan D."/>
            <person name="Pidot S.J."/>
            <person name="Stinear T.P."/>
            <person name="Ebersberger I."/>
            <person name="Bode H.B."/>
        </authorList>
    </citation>
    <scope>NUCLEOTIDE SEQUENCE [LARGE SCALE GENOMIC DNA]</scope>
    <source>
        <strain evidence="1 4">DSM 17908</strain>
    </source>
</reference>
<organism evidence="2 3">
    <name type="scientific">Xenorhabdus mauleonii</name>
    <dbReference type="NCBI Taxonomy" id="351675"/>
    <lineage>
        <taxon>Bacteria</taxon>
        <taxon>Pseudomonadati</taxon>
        <taxon>Pseudomonadota</taxon>
        <taxon>Gammaproteobacteria</taxon>
        <taxon>Enterobacterales</taxon>
        <taxon>Morganellaceae</taxon>
        <taxon>Xenorhabdus</taxon>
    </lineage>
</organism>
<name>A0A1I3YE27_9GAMM</name>
<reference evidence="2" key="2">
    <citation type="submission" date="2016-10" db="EMBL/GenBank/DDBJ databases">
        <authorList>
            <person name="de Groot N.N."/>
        </authorList>
    </citation>
    <scope>NUCLEOTIDE SEQUENCE [LARGE SCALE GENOMIC DNA]</scope>
    <source>
        <strain evidence="2">DSM 17908</strain>
    </source>
</reference>
<dbReference type="Proteomes" id="UP000198919">
    <property type="component" value="Unassembled WGS sequence"/>
</dbReference>
<evidence type="ECO:0000313" key="3">
    <source>
        <dbReference type="Proteomes" id="UP000198919"/>
    </source>
</evidence>
<dbReference type="Proteomes" id="UP000224607">
    <property type="component" value="Unassembled WGS sequence"/>
</dbReference>
<evidence type="ECO:0000313" key="2">
    <source>
        <dbReference type="EMBL" id="SFK30118.1"/>
    </source>
</evidence>
<protein>
    <submittedName>
        <fullName evidence="2">Uncharacterized protein</fullName>
    </submittedName>
</protein>
<sequence length="58" mass="6716">MHFDYLDFDNSYALAVKFIWGLSDIGTPETLEKLKIISESVNEVIRDNAINQLKRNTK</sequence>
<proteinExistence type="predicted"/>
<dbReference type="AlphaFoldDB" id="A0A1I3YE27"/>
<keyword evidence="4" id="KW-1185">Reference proteome</keyword>
<accession>A0A1I3YE27</accession>
<gene>
    <name evidence="2" type="ORF">SAMN05421680_1513</name>
    <name evidence="1" type="ORF">Xmau_04455</name>
</gene>